<dbReference type="Proteomes" id="UP000183868">
    <property type="component" value="Chromosome"/>
</dbReference>
<gene>
    <name evidence="2" type="ORF">Cabys_1302</name>
    <name evidence="3" type="ORF">Calab_2487</name>
</gene>
<dbReference type="eggNOG" id="COG3437">
    <property type="taxonomic scope" value="Bacteria"/>
</dbReference>
<reference evidence="3 4" key="1">
    <citation type="submission" date="2011-09" db="EMBL/GenBank/DDBJ databases">
        <title>The permanent draft genome of Caldithrix abyssi DSM 13497.</title>
        <authorList>
            <consortium name="US DOE Joint Genome Institute (JGI-PGF)"/>
            <person name="Lucas S."/>
            <person name="Han J."/>
            <person name="Lapidus A."/>
            <person name="Bruce D."/>
            <person name="Goodwin L."/>
            <person name="Pitluck S."/>
            <person name="Peters L."/>
            <person name="Kyrpides N."/>
            <person name="Mavromatis K."/>
            <person name="Ivanova N."/>
            <person name="Mikhailova N."/>
            <person name="Chertkov O."/>
            <person name="Detter J.C."/>
            <person name="Tapia R."/>
            <person name="Han C."/>
            <person name="Land M."/>
            <person name="Hauser L."/>
            <person name="Markowitz V."/>
            <person name="Cheng J.-F."/>
            <person name="Hugenholtz P."/>
            <person name="Woyke T."/>
            <person name="Wu D."/>
            <person name="Spring S."/>
            <person name="Brambilla E."/>
            <person name="Klenk H.-P."/>
            <person name="Eisen J.A."/>
        </authorList>
    </citation>
    <scope>NUCLEOTIDE SEQUENCE [LARGE SCALE GENOMIC DNA]</scope>
    <source>
        <strain evidence="3 4">DSM 13497</strain>
    </source>
</reference>
<dbReference type="Pfam" id="PF13487">
    <property type="entry name" value="HD_5"/>
    <property type="match status" value="1"/>
</dbReference>
<sequence>MTHEDVFQEVHNQIPLNRKLTLIHENLQNYLPFIDRIAFALYDSKTDILRTFLVSEPHAHSLCLYESKLSEVPSLLALKHERSPRIIEDISRLYGDSKEHSRRIKESGYRSSYTLPMFSDEALLGFIFFNSRQKSPFQGADLNLLDLYAHLIFSLILFELNQTRVLLSSLKTLSKIMHFKDPETGAHLERMAHFSRIIAAGLAAKGKYRIDDEFIQFLSAFAPLHDIGKIGIPDEILFKPQKLEPQEFQVMKQHTLKGREIIDLIISNLQVKPTAYVEMLRHIPELHHEKLNGRGYPHGYEKDQIPLEAQIIAVADIFDALTSDRPYKKKWTNEEALIYLKKHPSEWSAEIVQALEDNMSKIVEIQQKFKDKE</sequence>
<evidence type="ECO:0000313" key="4">
    <source>
        <dbReference type="Proteomes" id="UP000004671"/>
    </source>
</evidence>
<organism evidence="3 4">
    <name type="scientific">Caldithrix abyssi DSM 13497</name>
    <dbReference type="NCBI Taxonomy" id="880073"/>
    <lineage>
        <taxon>Bacteria</taxon>
        <taxon>Pseudomonadati</taxon>
        <taxon>Calditrichota</taxon>
        <taxon>Calditrichia</taxon>
        <taxon>Calditrichales</taxon>
        <taxon>Calditrichaceae</taxon>
        <taxon>Caldithrix</taxon>
    </lineage>
</organism>
<protein>
    <submittedName>
        <fullName evidence="2">HD domain-containing protein</fullName>
    </submittedName>
    <submittedName>
        <fullName evidence="3">Metal dependent phosphohydrolase</fullName>
    </submittedName>
</protein>
<dbReference type="SMART" id="SM00471">
    <property type="entry name" value="HDc"/>
    <property type="match status" value="1"/>
</dbReference>
<evidence type="ECO:0000259" key="1">
    <source>
        <dbReference type="PROSITE" id="PS51832"/>
    </source>
</evidence>
<dbReference type="PROSITE" id="PS51832">
    <property type="entry name" value="HD_GYP"/>
    <property type="match status" value="1"/>
</dbReference>
<evidence type="ECO:0000313" key="2">
    <source>
        <dbReference type="EMBL" id="APF18051.1"/>
    </source>
</evidence>
<evidence type="ECO:0000313" key="3">
    <source>
        <dbReference type="EMBL" id="EHO42097.1"/>
    </source>
</evidence>
<keyword evidence="4" id="KW-1185">Reference proteome</keyword>
<dbReference type="STRING" id="880073.Cabys_1302"/>
<reference evidence="2 5" key="2">
    <citation type="submission" date="2016-11" db="EMBL/GenBank/DDBJ databases">
        <title>Genomic analysis of Caldithrix abyssi and proposal of a novel bacterial phylum Caldithrichaeota.</title>
        <authorList>
            <person name="Kublanov I."/>
            <person name="Sigalova O."/>
            <person name="Gavrilov S."/>
            <person name="Lebedinsky A."/>
            <person name="Ivanova N."/>
            <person name="Daum C."/>
            <person name="Reddy T."/>
            <person name="Klenk H.P."/>
            <person name="Goker M."/>
            <person name="Reva O."/>
            <person name="Miroshnichenko M."/>
            <person name="Kyprides N."/>
            <person name="Woyke T."/>
            <person name="Gelfand M."/>
        </authorList>
    </citation>
    <scope>NUCLEOTIDE SEQUENCE [LARGE SCALE GENOMIC DNA]</scope>
    <source>
        <strain evidence="2 5">LF13</strain>
    </source>
</reference>
<dbReference type="Pfam" id="PF01590">
    <property type="entry name" value="GAF"/>
    <property type="match status" value="1"/>
</dbReference>
<dbReference type="PaxDb" id="880073-Calab_2487"/>
<dbReference type="KEGG" id="caby:Cabys_1302"/>
<dbReference type="EMBL" id="CP018099">
    <property type="protein sequence ID" value="APF18051.1"/>
    <property type="molecule type" value="Genomic_DNA"/>
</dbReference>
<accession>H1XNC6</accession>
<dbReference type="PANTHER" id="PTHR45228:SF1">
    <property type="entry name" value="CYCLIC DI-GMP PHOSPHODIESTERASE TM_0186"/>
    <property type="match status" value="1"/>
</dbReference>
<name>H1XNC6_CALAY</name>
<dbReference type="Proteomes" id="UP000004671">
    <property type="component" value="Chromosome"/>
</dbReference>
<dbReference type="InterPro" id="IPR052020">
    <property type="entry name" value="Cyclic_di-GMP/3'3'-cGAMP_PDE"/>
</dbReference>
<evidence type="ECO:0000313" key="5">
    <source>
        <dbReference type="Proteomes" id="UP000183868"/>
    </source>
</evidence>
<dbReference type="GO" id="GO:0016787">
    <property type="term" value="F:hydrolase activity"/>
    <property type="evidence" value="ECO:0007669"/>
    <property type="project" value="UniProtKB-KW"/>
</dbReference>
<feature type="domain" description="HD-GYP" evidence="1">
    <location>
        <begin position="162"/>
        <end position="371"/>
    </location>
</feature>
<dbReference type="InterPro" id="IPR003018">
    <property type="entry name" value="GAF"/>
</dbReference>
<dbReference type="OrthoDB" id="9763857at2"/>
<keyword evidence="3" id="KW-0378">Hydrolase</keyword>
<dbReference type="InterPro" id="IPR037522">
    <property type="entry name" value="HD_GYP_dom"/>
</dbReference>
<dbReference type="AlphaFoldDB" id="H1XNC6"/>
<dbReference type="PANTHER" id="PTHR45228">
    <property type="entry name" value="CYCLIC DI-GMP PHOSPHODIESTERASE TM_0186-RELATED"/>
    <property type="match status" value="1"/>
</dbReference>
<dbReference type="SUPFAM" id="SSF109604">
    <property type="entry name" value="HD-domain/PDEase-like"/>
    <property type="match status" value="1"/>
</dbReference>
<dbReference type="SUPFAM" id="SSF55781">
    <property type="entry name" value="GAF domain-like"/>
    <property type="match status" value="1"/>
</dbReference>
<dbReference type="CDD" id="cd00077">
    <property type="entry name" value="HDc"/>
    <property type="match status" value="1"/>
</dbReference>
<dbReference type="RefSeq" id="WP_006929330.1">
    <property type="nucleotide sequence ID" value="NZ_CM001402.1"/>
</dbReference>
<dbReference type="InterPro" id="IPR003607">
    <property type="entry name" value="HD/PDEase_dom"/>
</dbReference>
<proteinExistence type="predicted"/>
<dbReference type="InterPro" id="IPR029016">
    <property type="entry name" value="GAF-like_dom_sf"/>
</dbReference>
<dbReference type="Gene3D" id="3.30.450.40">
    <property type="match status" value="1"/>
</dbReference>
<dbReference type="EMBL" id="CM001402">
    <property type="protein sequence ID" value="EHO42097.1"/>
    <property type="molecule type" value="Genomic_DNA"/>
</dbReference>
<dbReference type="Gene3D" id="1.10.3210.10">
    <property type="entry name" value="Hypothetical protein af1432"/>
    <property type="match status" value="1"/>
</dbReference>
<dbReference type="InParanoid" id="H1XNC6"/>
<dbReference type="HOGENOM" id="CLU_000445_92_13_0"/>